<dbReference type="SUPFAM" id="SSF75169">
    <property type="entry name" value="DsrEFH-like"/>
    <property type="match status" value="1"/>
</dbReference>
<evidence type="ECO:0000313" key="2">
    <source>
        <dbReference type="Proteomes" id="UP000184749"/>
    </source>
</evidence>
<accession>A0A1L5NWC8</accession>
<reference evidence="1 2" key="1">
    <citation type="submission" date="2016-09" db="EMBL/GenBank/DDBJ databases">
        <title>The complete genome sequences of Rhizobium gallicum, symbiovars gallicum and phaseoli, symbionts associated to common bean (Phaseolus vulgaris).</title>
        <authorList>
            <person name="Bustos P."/>
            <person name="Santamaria R.I."/>
            <person name="Perez-Carrascal O.M."/>
            <person name="Juarez S."/>
            <person name="Lozano L."/>
            <person name="Martinez-Flores I."/>
            <person name="Martinez-Romero E."/>
            <person name="Cevallos M."/>
            <person name="Romero D."/>
            <person name="Davila G."/>
            <person name="Gonzalez V."/>
        </authorList>
    </citation>
    <scope>NUCLEOTIDE SEQUENCE [LARGE SCALE GENOMIC DNA]</scope>
    <source>
        <strain evidence="1 2">IE4872</strain>
        <plasmid evidence="2">prgalie4872d</plasmid>
    </source>
</reference>
<sequence length="138" mass="15557">MKHLAIIVRDDAYDKILTPLTFAYTQARNGVKVDMLFLLWAVKALTSKGAASLSVDDRHRDETEWLRARMAADGEPTEIEDFLKFLAGTGNVHLYGCRYAAQTFEVHDSDLIAEADGIVDPGWFLTEKAMKADHCQYF</sequence>
<name>A0A1L5NWC8_9HYPH</name>
<geneLocation type="plasmid" evidence="2">
    <name>prgalie4872d</name>
</geneLocation>
<dbReference type="PANTHER" id="PTHR34655:SF2">
    <property type="entry name" value="PEROXIREDOXIN FAMILY PROTEIN"/>
    <property type="match status" value="1"/>
</dbReference>
<dbReference type="RefSeq" id="WP_074072380.1">
    <property type="nucleotide sequence ID" value="NZ_CP017105.1"/>
</dbReference>
<protein>
    <submittedName>
        <fullName evidence="1">Sulfur relay DsrE/F-like protein</fullName>
    </submittedName>
</protein>
<evidence type="ECO:0000313" key="1">
    <source>
        <dbReference type="EMBL" id="APO72186.1"/>
    </source>
</evidence>
<dbReference type="OrthoDB" id="13953at2"/>
<dbReference type="Gene3D" id="3.40.1260.10">
    <property type="entry name" value="DsrEFH-like"/>
    <property type="match status" value="1"/>
</dbReference>
<organism evidence="1 2">
    <name type="scientific">Rhizobium gallicum</name>
    <dbReference type="NCBI Taxonomy" id="56730"/>
    <lineage>
        <taxon>Bacteria</taxon>
        <taxon>Pseudomonadati</taxon>
        <taxon>Pseudomonadota</taxon>
        <taxon>Alphaproteobacteria</taxon>
        <taxon>Hyphomicrobiales</taxon>
        <taxon>Rhizobiaceae</taxon>
        <taxon>Rhizobium/Agrobacterium group</taxon>
        <taxon>Rhizobium</taxon>
    </lineage>
</organism>
<dbReference type="Proteomes" id="UP000184749">
    <property type="component" value="Plasmid pRgalIE4872d"/>
</dbReference>
<keyword evidence="1" id="KW-0614">Plasmid</keyword>
<proteinExistence type="predicted"/>
<gene>
    <name evidence="1" type="ORF">IE4872_PD01665</name>
</gene>
<dbReference type="PANTHER" id="PTHR34655">
    <property type="entry name" value="CONSERVED WITHIN P. AEROPHILUM"/>
    <property type="match status" value="1"/>
</dbReference>
<dbReference type="AlphaFoldDB" id="A0A1L5NWC8"/>
<dbReference type="EMBL" id="CP017105">
    <property type="protein sequence ID" value="APO72186.1"/>
    <property type="molecule type" value="Genomic_DNA"/>
</dbReference>
<dbReference type="InterPro" id="IPR027396">
    <property type="entry name" value="DsrEFH-like"/>
</dbReference>